<feature type="compositionally biased region" description="Basic and acidic residues" evidence="1">
    <location>
        <begin position="331"/>
        <end position="363"/>
    </location>
</feature>
<dbReference type="OrthoDB" id="4464809at2"/>
<dbReference type="Proteomes" id="UP000053244">
    <property type="component" value="Unassembled WGS sequence"/>
</dbReference>
<dbReference type="Pfam" id="PF00656">
    <property type="entry name" value="Peptidase_C14"/>
    <property type="match status" value="1"/>
</dbReference>
<reference evidence="3 4" key="1">
    <citation type="submission" date="2015-10" db="EMBL/GenBank/DDBJ databases">
        <authorList>
            <person name="Gilbert D.G."/>
        </authorList>
    </citation>
    <scope>NUCLEOTIDE SEQUENCE [LARGE SCALE GENOMIC DNA]</scope>
    <source>
        <strain evidence="3 4">NRRL B-16712</strain>
    </source>
</reference>
<evidence type="ECO:0000256" key="1">
    <source>
        <dbReference type="SAM" id="MobiDB-lite"/>
    </source>
</evidence>
<sequence>MTEVDLGASRAVLIGTWSYTSADLPDVPAARNSLELMRTTLTSDICGWPQSSVTTLRNPGYPSDLPDQLVQLFGEARDVALFYFVGHGQVDEEDQLCLCTARSVTEAPRRSTTSLGYGAVRRALQRSPARVKIVILDCCYSGIATEQANSLSGSSADLAVRARANGVYTMAASGPFGAAWFESTGSGGEPPLTYFTKNFATVLRDGIAGEPGRLRLNPIYLEVHSRLLADGKPSPTRRTSDTADEFEFARNAIPAVLQRDPKRENLELREILEAREKELENSRLEQKQLAEQLASMQARLSAETRKPAVADVVPPPEESPDPVEESPDPVEDVRQQTDRLADELRGAESRVREDEARVHELTRPKAAGSTRKPAEQPGYGTTRSGGVLRHRRIVQAISATLLVALPASGMFFSLLDDPGDPQGERQAPSSPASTTRATPTDGADASFHAASESFKATAPWRLETTGVSCWVELLNSSDEAVGEVYSTNDASGTAWLQVRSSGTFRYRISKTSGTCTARPRPGAGAASLPFTITQTRSDSLLISGVEKIRVLATPVEDQCDVLIRDGDTGKTLQEKIGNPGDPLTFEARLDGRRTLVSAGVVHCAVTVSATG</sequence>
<dbReference type="Gene3D" id="3.40.50.1460">
    <property type="match status" value="1"/>
</dbReference>
<protein>
    <recommendedName>
        <fullName evidence="2">Peptidase C14 caspase domain-containing protein</fullName>
    </recommendedName>
</protein>
<feature type="region of interest" description="Disordered" evidence="1">
    <location>
        <begin position="295"/>
        <end position="386"/>
    </location>
</feature>
<evidence type="ECO:0000313" key="3">
    <source>
        <dbReference type="EMBL" id="KUL31728.1"/>
    </source>
</evidence>
<dbReference type="RefSeq" id="WP_067693921.1">
    <property type="nucleotide sequence ID" value="NZ_LLZH01000200.1"/>
</dbReference>
<gene>
    <name evidence="3" type="ORF">ADL15_21355</name>
</gene>
<dbReference type="SUPFAM" id="SSF52129">
    <property type="entry name" value="Caspase-like"/>
    <property type="match status" value="1"/>
</dbReference>
<dbReference type="GO" id="GO:0006508">
    <property type="term" value="P:proteolysis"/>
    <property type="evidence" value="ECO:0007669"/>
    <property type="project" value="InterPro"/>
</dbReference>
<dbReference type="NCBIfam" id="NF047832">
    <property type="entry name" value="caspase_w_EACC1"/>
    <property type="match status" value="1"/>
</dbReference>
<evidence type="ECO:0000259" key="2">
    <source>
        <dbReference type="Pfam" id="PF00656"/>
    </source>
</evidence>
<feature type="compositionally biased region" description="Low complexity" evidence="1">
    <location>
        <begin position="427"/>
        <end position="440"/>
    </location>
</feature>
<name>A0A101JS68_9ACTN</name>
<dbReference type="GO" id="GO:0004197">
    <property type="term" value="F:cysteine-type endopeptidase activity"/>
    <property type="evidence" value="ECO:0007669"/>
    <property type="project" value="InterPro"/>
</dbReference>
<accession>A0A101JS68</accession>
<comment type="caution">
    <text evidence="3">The sequence shown here is derived from an EMBL/GenBank/DDBJ whole genome shotgun (WGS) entry which is preliminary data.</text>
</comment>
<feature type="compositionally biased region" description="Acidic residues" evidence="1">
    <location>
        <begin position="318"/>
        <end position="330"/>
    </location>
</feature>
<organism evidence="3 4">
    <name type="scientific">Actinoplanes awajinensis subsp. mycoplanecinus</name>
    <dbReference type="NCBI Taxonomy" id="135947"/>
    <lineage>
        <taxon>Bacteria</taxon>
        <taxon>Bacillati</taxon>
        <taxon>Actinomycetota</taxon>
        <taxon>Actinomycetes</taxon>
        <taxon>Micromonosporales</taxon>
        <taxon>Micromonosporaceae</taxon>
        <taxon>Actinoplanes</taxon>
    </lineage>
</organism>
<keyword evidence="4" id="KW-1185">Reference proteome</keyword>
<proteinExistence type="predicted"/>
<feature type="domain" description="Peptidase C14 caspase" evidence="2">
    <location>
        <begin position="10"/>
        <end position="165"/>
    </location>
</feature>
<feature type="region of interest" description="Disordered" evidence="1">
    <location>
        <begin position="415"/>
        <end position="445"/>
    </location>
</feature>
<evidence type="ECO:0000313" key="4">
    <source>
        <dbReference type="Proteomes" id="UP000053244"/>
    </source>
</evidence>
<dbReference type="InterPro" id="IPR011600">
    <property type="entry name" value="Pept_C14_caspase"/>
</dbReference>
<dbReference type="InterPro" id="IPR029030">
    <property type="entry name" value="Caspase-like_dom_sf"/>
</dbReference>
<dbReference type="AlphaFoldDB" id="A0A101JS68"/>
<dbReference type="EMBL" id="LLZH01000200">
    <property type="protein sequence ID" value="KUL31728.1"/>
    <property type="molecule type" value="Genomic_DNA"/>
</dbReference>